<feature type="disulfide bond" evidence="11">
    <location>
        <begin position="1206"/>
        <end position="1215"/>
    </location>
</feature>
<dbReference type="SMART" id="SM00181">
    <property type="entry name" value="EGF"/>
    <property type="match status" value="8"/>
</dbReference>
<dbReference type="InterPro" id="IPR000742">
    <property type="entry name" value="EGF"/>
</dbReference>
<dbReference type="SMART" id="SM00082">
    <property type="entry name" value="LRRCT"/>
    <property type="match status" value="4"/>
</dbReference>
<accession>A0AA36FG05</accession>
<feature type="disulfide bond" evidence="11">
    <location>
        <begin position="1468"/>
        <end position="1477"/>
    </location>
</feature>
<dbReference type="FunFam" id="3.80.10.10:FF:000032">
    <property type="entry name" value="Slit homolog 2 (Drosophila)"/>
    <property type="match status" value="1"/>
</dbReference>
<dbReference type="SMART" id="SM00041">
    <property type="entry name" value="CT"/>
    <property type="match status" value="1"/>
</dbReference>
<dbReference type="Pfam" id="PF12661">
    <property type="entry name" value="hEGF"/>
    <property type="match status" value="3"/>
</dbReference>
<keyword evidence="10" id="KW-0325">Glycoprotein</keyword>
<evidence type="ECO:0000256" key="7">
    <source>
        <dbReference type="ARBA" id="ARBA00022737"/>
    </source>
</evidence>
<evidence type="ECO:0000256" key="1">
    <source>
        <dbReference type="ARBA" id="ARBA00004613"/>
    </source>
</evidence>
<dbReference type="InterPro" id="IPR003591">
    <property type="entry name" value="Leu-rich_rpt_typical-subtyp"/>
</dbReference>
<evidence type="ECO:0000256" key="4">
    <source>
        <dbReference type="ARBA" id="ARBA00022536"/>
    </source>
</evidence>
<feature type="domain" description="EGF-like" evidence="15">
    <location>
        <begin position="977"/>
        <end position="1012"/>
    </location>
</feature>
<dbReference type="Pfam" id="PF01462">
    <property type="entry name" value="LRRNT"/>
    <property type="match status" value="3"/>
</dbReference>
<dbReference type="GO" id="GO:0005576">
    <property type="term" value="C:extracellular region"/>
    <property type="evidence" value="ECO:0007669"/>
    <property type="project" value="UniProtKB-SubCell"/>
</dbReference>
<dbReference type="Pfam" id="PF02210">
    <property type="entry name" value="Laminin_G_2"/>
    <property type="match status" value="1"/>
</dbReference>
<feature type="region of interest" description="Disordered" evidence="12">
    <location>
        <begin position="1"/>
        <end position="20"/>
    </location>
</feature>
<feature type="disulfide bond" evidence="11">
    <location>
        <begin position="1401"/>
        <end position="1411"/>
    </location>
</feature>
<dbReference type="GO" id="GO:0005509">
    <property type="term" value="F:calcium ion binding"/>
    <property type="evidence" value="ECO:0007669"/>
    <property type="project" value="InterPro"/>
</dbReference>
<dbReference type="SUPFAM" id="SSF49899">
    <property type="entry name" value="Concanavalin A-like lectins/glucanases"/>
    <property type="match status" value="1"/>
</dbReference>
<dbReference type="PROSITE" id="PS01225">
    <property type="entry name" value="CTCK_2"/>
    <property type="match status" value="1"/>
</dbReference>
<dbReference type="SMART" id="SM00369">
    <property type="entry name" value="LRR_TYP"/>
    <property type="match status" value="18"/>
</dbReference>
<evidence type="ECO:0000256" key="5">
    <source>
        <dbReference type="ARBA" id="ARBA00022614"/>
    </source>
</evidence>
<feature type="disulfide bond" evidence="11">
    <location>
        <begin position="1446"/>
        <end position="1456"/>
    </location>
</feature>
<feature type="disulfide bond" evidence="11">
    <location>
        <begin position="1187"/>
        <end position="1204"/>
    </location>
</feature>
<feature type="domain" description="Laminin G" evidence="14">
    <location>
        <begin position="1219"/>
        <end position="1392"/>
    </location>
</feature>
<feature type="disulfide bond" evidence="11">
    <location>
        <begin position="1002"/>
        <end position="1011"/>
    </location>
</feature>
<dbReference type="FunFam" id="2.10.25.10:FF:000045">
    <property type="entry name" value="Slit guidance ligand 2"/>
    <property type="match status" value="1"/>
</dbReference>
<dbReference type="Proteomes" id="UP001162480">
    <property type="component" value="Chromosome 14"/>
</dbReference>
<dbReference type="EMBL" id="OX597827">
    <property type="protein sequence ID" value="CAI9733148.1"/>
    <property type="molecule type" value="Genomic_DNA"/>
</dbReference>
<dbReference type="InterPro" id="IPR013032">
    <property type="entry name" value="EGF-like_CS"/>
</dbReference>
<dbReference type="Pfam" id="PF00560">
    <property type="entry name" value="LRR_1"/>
    <property type="match status" value="2"/>
</dbReference>
<dbReference type="PROSITE" id="PS01187">
    <property type="entry name" value="EGF_CA"/>
    <property type="match status" value="1"/>
</dbReference>
<dbReference type="PROSITE" id="PS01185">
    <property type="entry name" value="CTCK_1"/>
    <property type="match status" value="1"/>
</dbReference>
<keyword evidence="8" id="KW-0524">Neurogenesis</keyword>
<dbReference type="FunFam" id="3.80.10.10:FF:000002">
    <property type="entry name" value="Slit guidance ligand 2"/>
    <property type="match status" value="2"/>
</dbReference>
<dbReference type="FunFam" id="2.10.25.10:FF:000095">
    <property type="entry name" value="Notch, isoform B"/>
    <property type="match status" value="1"/>
</dbReference>
<keyword evidence="7" id="KW-0677">Repeat</keyword>
<dbReference type="SUPFAM" id="SSF57196">
    <property type="entry name" value="EGF/Laminin"/>
    <property type="match status" value="4"/>
</dbReference>
<dbReference type="InterPro" id="IPR001881">
    <property type="entry name" value="EGF-like_Ca-bd_dom"/>
</dbReference>
<dbReference type="SMART" id="SM00364">
    <property type="entry name" value="LRR_BAC"/>
    <property type="match status" value="5"/>
</dbReference>
<dbReference type="Gene3D" id="2.60.120.200">
    <property type="match status" value="1"/>
</dbReference>
<dbReference type="InterPro" id="IPR009030">
    <property type="entry name" value="Growth_fac_rcpt_cys_sf"/>
</dbReference>
<dbReference type="InterPro" id="IPR001611">
    <property type="entry name" value="Leu-rich_rpt"/>
</dbReference>
<dbReference type="SUPFAM" id="SSF57184">
    <property type="entry name" value="Growth factor receptor domain"/>
    <property type="match status" value="1"/>
</dbReference>
<evidence type="ECO:0000313" key="16">
    <source>
        <dbReference type="EMBL" id="CAI9733148.1"/>
    </source>
</evidence>
<dbReference type="SMART" id="SM00365">
    <property type="entry name" value="LRR_SD22"/>
    <property type="match status" value="10"/>
</dbReference>
<dbReference type="PROSITE" id="PS00010">
    <property type="entry name" value="ASX_HYDROXYL"/>
    <property type="match status" value="2"/>
</dbReference>
<dbReference type="Gene3D" id="2.10.25.10">
    <property type="entry name" value="Laminin"/>
    <property type="match status" value="8"/>
</dbReference>
<dbReference type="PROSITE" id="PS51450">
    <property type="entry name" value="LRR"/>
    <property type="match status" value="4"/>
</dbReference>
<dbReference type="Pfam" id="PF01463">
    <property type="entry name" value="LRRCT"/>
    <property type="match status" value="3"/>
</dbReference>
<protein>
    <submittedName>
        <fullName evidence="16">Homolog 2 slit-like isoform X1</fullName>
    </submittedName>
</protein>
<keyword evidence="4 11" id="KW-0245">EGF-like domain</keyword>
<sequence>MMSSTTGIKSSFSGASSLSGPTSSGGRHFGCHPSAMRFLLVFMLTLALPQVDARYGLAMRMYNGFSTGRNCPTSCSCIGTTVDCSFRNLQYVPSDIPKDTKRLDLKGNNITIIRRTDFEGLSNLQVLQLPENRITKIEKEAFRDLFAMERLRLNYNQITEIPDMLFANMPKLYRLDLSYNKLESIGRKSLKGAPRLKNLQLDNNRIKCVTEMSIRGLSDMEILTLNKNNITTFPKDIFGNMKKLRILRIGDNNLVCDCHLSWLAIWLRKNPRLGLFTKCYEPMILRNQAIEVLQAKDFKCAGYERLHSKECLSEMLCPRRCSCIEGVIDCRGQELKVIPDFIPESTTDLRLDENHITRIPPKAFADYKNLRRIDLGNNQISFVASDAFAGLTSLNSLILYGNKLVDLPHGVFRGLTSLQLLLLNANKINCIREDTFVDLGNLNLLSLYDNKIESLSNGTFLPLKNIQTLHLARNPFICDCNLRWLSEYLHNYPVETSGARCESPRRMRRKKIGNIRGSKFKCKGSEQQRTRNAGICAIVSQCPSDCDCSGTTVDCSGRRLSKLPDTLPDYTTHLNLADNEIIRIDTTSILRRLPGLEILDLKNNKITHIEDNAFSNLNNLQELILTANKLTKVSAATFKGLTNLRILNLPFNRIGCVSNDTFNSLTNLRFLSLFDNEIRCIMEGSFNKLHYMSTLNLMSNPFNCNCHLAWLPLWLKSKNFVTGHLTCLTPHNLKDSPIISHKASDFVCEANLNVEMGCNVAKPTCCPSAAMEKMENSCDPRAYCPPRCVCSGTVVRCIKQGLKHFPRDIPMDTTDLYLDFNNITVVPREISRLTKLTQLDLSYNQIETLPDYAFANLSHMSTLILSYNPLQCVAETSFSGLTKLRILSLHENKLSTIPYGTFKDLHSLTHIVLGGNPLYCDCNLKWLSDWIKKDFLEPGIATCAGPPPMSNKLLLTTPSYNFQCGKKPDPVVMSKCNACYENPCQHGSTCTVVSFQNFTCSCTPGYYGTKCEKEIDSCFGNPCYNGASCEVLDNGRFICHCPRGFNGYRCESNIDDCTNHSCQNNATCIDLVETYTCQCPIGYIGKHCQKKIVFCEGEYDMCENGATCKPKGDDYSCECLPGYTGKNCSENIDECRSHICQNGAKCMDGLNGYTCICPPGYLGNFCEIAPIQQSGVQQPSACLHHECKNNGLCYLPSTTSDYMCRCAAGFAGKKCEKLHTVSLHEEDSYIKLPPLQVDPKANITIVFSAKQDNGILLYTGFEQHVAAELFRGRIRISFDVGNYPVSSMFSFKTVNDGNFHHLQMMIEKKNFTMIVDGGISRTIVNEGSRESLDVTDSLYLGGLPPDVNDRALKNWHIRDKASFVGCLQKVLINGHQLDFSSSLYNHKLIPGCQELKKQDPCANHKCKHGKCTSRKDSTYKCRCREGYSGTYCDVGEDIEVKKMNPCDKHDCRQGRCTPQKDNTYKCRCRRGYTGQRCDIAPTCRDIAYKETHKDPKTGCKSRTKVKFRRCEGSCGRHCCKPKKIKTRRVRLFCADGTNFVYNLPVIRKCGCKRC</sequence>
<dbReference type="FunFam" id="3.80.10.10:FF:000004">
    <property type="entry name" value="Slit guidance ligand 2"/>
    <property type="match status" value="1"/>
</dbReference>
<dbReference type="PANTHER" id="PTHR24369">
    <property type="entry name" value="ANTIGEN BSP, PUTATIVE-RELATED"/>
    <property type="match status" value="1"/>
</dbReference>
<dbReference type="InterPro" id="IPR050541">
    <property type="entry name" value="LRR_TM_domain-containing"/>
</dbReference>
<feature type="domain" description="EGF-like" evidence="15">
    <location>
        <begin position="1091"/>
        <end position="1129"/>
    </location>
</feature>
<feature type="domain" description="EGF-like" evidence="15">
    <location>
        <begin position="1397"/>
        <end position="1433"/>
    </location>
</feature>
<evidence type="ECO:0000256" key="12">
    <source>
        <dbReference type="SAM" id="MobiDB-lite"/>
    </source>
</evidence>
<feature type="disulfide bond" evidence="11">
    <location>
        <begin position="1041"/>
        <end position="1050"/>
    </location>
</feature>
<dbReference type="Pfam" id="PF13855">
    <property type="entry name" value="LRR_8"/>
    <property type="match status" value="5"/>
</dbReference>
<dbReference type="PANTHER" id="PTHR24369:SF196">
    <property type="entry name" value="RETICULON 4 RECEPTOR LIKE 1"/>
    <property type="match status" value="1"/>
</dbReference>
<feature type="domain" description="EGF-like" evidence="15">
    <location>
        <begin position="1053"/>
        <end position="1089"/>
    </location>
</feature>
<feature type="disulfide bond" evidence="11">
    <location>
        <begin position="1079"/>
        <end position="1088"/>
    </location>
</feature>
<dbReference type="PROSITE" id="PS00022">
    <property type="entry name" value="EGF_1"/>
    <property type="match status" value="8"/>
</dbReference>
<dbReference type="InterPro" id="IPR013320">
    <property type="entry name" value="ConA-like_dom_sf"/>
</dbReference>
<reference evidence="16" key="1">
    <citation type="submission" date="2023-08" db="EMBL/GenBank/DDBJ databases">
        <authorList>
            <person name="Alioto T."/>
            <person name="Alioto T."/>
            <person name="Gomez Garrido J."/>
        </authorList>
    </citation>
    <scope>NUCLEOTIDE SEQUENCE</scope>
</reference>
<dbReference type="InterPro" id="IPR018097">
    <property type="entry name" value="EGF_Ca-bd_CS"/>
</dbReference>
<dbReference type="Pfam" id="PF00008">
    <property type="entry name" value="EGF"/>
    <property type="match status" value="3"/>
</dbReference>
<evidence type="ECO:0000259" key="14">
    <source>
        <dbReference type="PROSITE" id="PS50025"/>
    </source>
</evidence>
<keyword evidence="2" id="KW-0217">Developmental protein</keyword>
<feature type="domain" description="EGF-like" evidence="15">
    <location>
        <begin position="1014"/>
        <end position="1051"/>
    </location>
</feature>
<dbReference type="InterPro" id="IPR000372">
    <property type="entry name" value="LRRNT"/>
</dbReference>
<dbReference type="InterPro" id="IPR001791">
    <property type="entry name" value="Laminin_G"/>
</dbReference>
<feature type="domain" description="CTCK" evidence="13">
    <location>
        <begin position="1483"/>
        <end position="1554"/>
    </location>
</feature>
<dbReference type="InterPro" id="IPR032675">
    <property type="entry name" value="LRR_dom_sf"/>
</dbReference>
<evidence type="ECO:0000256" key="6">
    <source>
        <dbReference type="ARBA" id="ARBA00022729"/>
    </source>
</evidence>
<dbReference type="Gene3D" id="3.80.10.10">
    <property type="entry name" value="Ribonuclease Inhibitor"/>
    <property type="match status" value="5"/>
</dbReference>
<dbReference type="FunFam" id="2.10.25.10:FF:000472">
    <property type="entry name" value="Uncharacterized protein, isoform A"/>
    <property type="match status" value="1"/>
</dbReference>
<dbReference type="InterPro" id="IPR006207">
    <property type="entry name" value="Cys_knot_C"/>
</dbReference>
<evidence type="ECO:0000256" key="8">
    <source>
        <dbReference type="ARBA" id="ARBA00022902"/>
    </source>
</evidence>
<keyword evidence="17" id="KW-1185">Reference proteome</keyword>
<evidence type="ECO:0000256" key="10">
    <source>
        <dbReference type="ARBA" id="ARBA00023180"/>
    </source>
</evidence>
<feature type="disulfide bond" evidence="11">
    <location>
        <begin position="1119"/>
        <end position="1128"/>
    </location>
</feature>
<feature type="disulfide bond" evidence="11">
    <location>
        <begin position="1423"/>
        <end position="1432"/>
    </location>
</feature>
<proteinExistence type="predicted"/>
<evidence type="ECO:0000256" key="2">
    <source>
        <dbReference type="ARBA" id="ARBA00022473"/>
    </source>
</evidence>
<dbReference type="InterPro" id="IPR000152">
    <property type="entry name" value="EGF-type_Asp/Asn_hydroxyl_site"/>
</dbReference>
<keyword evidence="6" id="KW-0732">Signal</keyword>
<evidence type="ECO:0000256" key="11">
    <source>
        <dbReference type="PROSITE-ProRule" id="PRU00076"/>
    </source>
</evidence>
<comment type="subcellular location">
    <subcellularLocation>
        <location evidence="1">Secreted</location>
    </subcellularLocation>
</comment>
<dbReference type="CDD" id="cd00110">
    <property type="entry name" value="LamG"/>
    <property type="match status" value="1"/>
</dbReference>
<keyword evidence="5" id="KW-0433">Leucine-rich repeat</keyword>
<keyword evidence="3" id="KW-0964">Secreted</keyword>
<dbReference type="SMART" id="SM00013">
    <property type="entry name" value="LRRNT"/>
    <property type="match status" value="4"/>
</dbReference>
<feature type="domain" description="EGF-like" evidence="15">
    <location>
        <begin position="1442"/>
        <end position="1478"/>
    </location>
</feature>
<name>A0AA36FG05_OCTVU</name>
<dbReference type="InterPro" id="IPR000483">
    <property type="entry name" value="Cys-rich_flank_reg_C"/>
</dbReference>
<dbReference type="SUPFAM" id="SSF52058">
    <property type="entry name" value="L domain-like"/>
    <property type="match status" value="2"/>
</dbReference>
<feature type="domain" description="EGF-like" evidence="15">
    <location>
        <begin position="1178"/>
        <end position="1216"/>
    </location>
</feature>
<feature type="domain" description="EGF-like" evidence="15">
    <location>
        <begin position="1131"/>
        <end position="1167"/>
    </location>
</feature>
<feature type="compositionally biased region" description="Low complexity" evidence="12">
    <location>
        <begin position="7"/>
        <end position="20"/>
    </location>
</feature>
<keyword evidence="9 11" id="KW-1015">Disulfide bond</keyword>
<dbReference type="SMART" id="SM00282">
    <property type="entry name" value="LamG"/>
    <property type="match status" value="1"/>
</dbReference>
<evidence type="ECO:0000256" key="9">
    <source>
        <dbReference type="ARBA" id="ARBA00023157"/>
    </source>
</evidence>
<dbReference type="PROSITE" id="PS50026">
    <property type="entry name" value="EGF_3"/>
    <property type="match status" value="8"/>
</dbReference>
<evidence type="ECO:0000259" key="15">
    <source>
        <dbReference type="PROSITE" id="PS50026"/>
    </source>
</evidence>
<gene>
    <name evidence="16" type="ORF">OCTVUL_1B012303</name>
</gene>
<organism evidence="16 17">
    <name type="scientific">Octopus vulgaris</name>
    <name type="common">Common octopus</name>
    <dbReference type="NCBI Taxonomy" id="6645"/>
    <lineage>
        <taxon>Eukaryota</taxon>
        <taxon>Metazoa</taxon>
        <taxon>Spiralia</taxon>
        <taxon>Lophotrochozoa</taxon>
        <taxon>Mollusca</taxon>
        <taxon>Cephalopoda</taxon>
        <taxon>Coleoidea</taxon>
        <taxon>Octopodiformes</taxon>
        <taxon>Octopoda</taxon>
        <taxon>Incirrata</taxon>
        <taxon>Octopodidae</taxon>
        <taxon>Octopus</taxon>
    </lineage>
</organism>
<evidence type="ECO:0000259" key="13">
    <source>
        <dbReference type="PROSITE" id="PS01225"/>
    </source>
</evidence>
<evidence type="ECO:0000256" key="3">
    <source>
        <dbReference type="ARBA" id="ARBA00022525"/>
    </source>
</evidence>
<comment type="caution">
    <text evidence="11">Lacks conserved residue(s) required for the propagation of feature annotation.</text>
</comment>
<dbReference type="PROSITE" id="PS01186">
    <property type="entry name" value="EGF_2"/>
    <property type="match status" value="8"/>
</dbReference>
<feature type="disulfide bond" evidence="11">
    <location>
        <begin position="1157"/>
        <end position="1166"/>
    </location>
</feature>
<dbReference type="PROSITE" id="PS50025">
    <property type="entry name" value="LAM_G_DOMAIN"/>
    <property type="match status" value="1"/>
</dbReference>
<dbReference type="SMART" id="SM00179">
    <property type="entry name" value="EGF_CA"/>
    <property type="match status" value="7"/>
</dbReference>
<dbReference type="GO" id="GO:0005886">
    <property type="term" value="C:plasma membrane"/>
    <property type="evidence" value="ECO:0007669"/>
    <property type="project" value="TreeGrafter"/>
</dbReference>
<dbReference type="GO" id="GO:0007399">
    <property type="term" value="P:nervous system development"/>
    <property type="evidence" value="ECO:0007669"/>
    <property type="project" value="UniProtKB-KW"/>
</dbReference>
<dbReference type="CDD" id="cd00054">
    <property type="entry name" value="EGF_CA"/>
    <property type="match status" value="5"/>
</dbReference>
<evidence type="ECO:0000313" key="17">
    <source>
        <dbReference type="Proteomes" id="UP001162480"/>
    </source>
</evidence>